<comment type="caution">
    <text evidence="3">The sequence shown here is derived from an EMBL/GenBank/DDBJ whole genome shotgun (WGS) entry which is preliminary data.</text>
</comment>
<keyword evidence="3" id="KW-0808">Transferase</keyword>
<evidence type="ECO:0000256" key="1">
    <source>
        <dbReference type="ARBA" id="ARBA00005964"/>
    </source>
</evidence>
<dbReference type="Pfam" id="PF07727">
    <property type="entry name" value="RVT_2"/>
    <property type="match status" value="1"/>
</dbReference>
<evidence type="ECO:0000313" key="3">
    <source>
        <dbReference type="EMBL" id="KAK9737713.1"/>
    </source>
</evidence>
<dbReference type="GO" id="GO:0003964">
    <property type="term" value="F:RNA-directed DNA polymerase activity"/>
    <property type="evidence" value="ECO:0007669"/>
    <property type="project" value="UniProtKB-KW"/>
</dbReference>
<dbReference type="AlphaFoldDB" id="A0AAW1LRC1"/>
<organism evidence="3 4">
    <name type="scientific">Popillia japonica</name>
    <name type="common">Japanese beetle</name>
    <dbReference type="NCBI Taxonomy" id="7064"/>
    <lineage>
        <taxon>Eukaryota</taxon>
        <taxon>Metazoa</taxon>
        <taxon>Ecdysozoa</taxon>
        <taxon>Arthropoda</taxon>
        <taxon>Hexapoda</taxon>
        <taxon>Insecta</taxon>
        <taxon>Pterygota</taxon>
        <taxon>Neoptera</taxon>
        <taxon>Endopterygota</taxon>
        <taxon>Coleoptera</taxon>
        <taxon>Polyphaga</taxon>
        <taxon>Scarabaeiformia</taxon>
        <taxon>Scarabaeidae</taxon>
        <taxon>Rutelinae</taxon>
        <taxon>Popillia</taxon>
    </lineage>
</organism>
<feature type="domain" description="Reverse transcriptase Ty1/copia-type" evidence="2">
    <location>
        <begin position="53"/>
        <end position="142"/>
    </location>
</feature>
<reference evidence="3 4" key="1">
    <citation type="journal article" date="2024" name="BMC Genomics">
        <title>De novo assembly and annotation of Popillia japonica's genome with initial clues to its potential as an invasive pest.</title>
        <authorList>
            <person name="Cucini C."/>
            <person name="Boschi S."/>
            <person name="Funari R."/>
            <person name="Cardaioli E."/>
            <person name="Iannotti N."/>
            <person name="Marturano G."/>
            <person name="Paoli F."/>
            <person name="Bruttini M."/>
            <person name="Carapelli A."/>
            <person name="Frati F."/>
            <person name="Nardi F."/>
        </authorList>
    </citation>
    <scope>NUCLEOTIDE SEQUENCE [LARGE SCALE GENOMIC DNA]</scope>
    <source>
        <strain evidence="3">DMR45628</strain>
    </source>
</reference>
<comment type="similarity">
    <text evidence="1">Belongs to the type-B carboxylesterase/lipase family.</text>
</comment>
<dbReference type="PANTHER" id="PTHR43903">
    <property type="entry name" value="NEUROLIGIN"/>
    <property type="match status" value="1"/>
</dbReference>
<evidence type="ECO:0000313" key="4">
    <source>
        <dbReference type="Proteomes" id="UP001458880"/>
    </source>
</evidence>
<name>A0AAW1LRC1_POPJA</name>
<proteinExistence type="inferred from homology"/>
<gene>
    <name evidence="3" type="ORF">QE152_g10487</name>
</gene>
<dbReference type="Gene3D" id="3.40.50.1820">
    <property type="entry name" value="alpha/beta hydrolase"/>
    <property type="match status" value="1"/>
</dbReference>
<sequence length="190" mass="21826">MDTECDFDTEAHFAALSVGHFLSDVPQSYAEAVKCGNEWKRAIEDELNVLQENRTWELVPYPKNEKVIDSKWVFREKEVDGKIERKARLVARGYQQDSLSEEVYAPVARMVTLRILLSLYIQYDWKVMQLDVKSAFLNVSSETRHPVIVYIHGESFEWNSGNPYDGSVLSAYADLVVVTLNYRLGILGKN</sequence>
<protein>
    <submittedName>
        <fullName evidence="3">Reverse transcriptase (RNA-dependent DNA polymerase)</fullName>
    </submittedName>
</protein>
<accession>A0AAW1LRC1</accession>
<keyword evidence="4" id="KW-1185">Reference proteome</keyword>
<dbReference type="InterPro" id="IPR013103">
    <property type="entry name" value="RVT_2"/>
</dbReference>
<dbReference type="InterPro" id="IPR029058">
    <property type="entry name" value="AB_hydrolase_fold"/>
</dbReference>
<evidence type="ECO:0000259" key="2">
    <source>
        <dbReference type="Pfam" id="PF07727"/>
    </source>
</evidence>
<dbReference type="EMBL" id="JASPKY010000096">
    <property type="protein sequence ID" value="KAK9737713.1"/>
    <property type="molecule type" value="Genomic_DNA"/>
</dbReference>
<dbReference type="InterPro" id="IPR051093">
    <property type="entry name" value="Neuroligin/BSAL"/>
</dbReference>
<dbReference type="SUPFAM" id="SSF53474">
    <property type="entry name" value="alpha/beta-Hydrolases"/>
    <property type="match status" value="1"/>
</dbReference>
<keyword evidence="3" id="KW-0695">RNA-directed DNA polymerase</keyword>
<keyword evidence="3" id="KW-0548">Nucleotidyltransferase</keyword>
<dbReference type="Proteomes" id="UP001458880">
    <property type="component" value="Unassembled WGS sequence"/>
</dbReference>